<dbReference type="PANTHER" id="PTHR40841:SF2">
    <property type="entry name" value="SIDEROPHORE-DEGRADING ESTERASE (EUROFUNG)"/>
    <property type="match status" value="1"/>
</dbReference>
<dbReference type="InterPro" id="IPR052558">
    <property type="entry name" value="Siderophore_Hydrolase_D"/>
</dbReference>
<accession>A0A9X1K051</accession>
<name>A0A9X1K051_9FLAO</name>
<comment type="similarity">
    <text evidence="1">Belongs to the esterase D family.</text>
</comment>
<gene>
    <name evidence="3" type="ORF">KXJ69_08055</name>
</gene>
<protein>
    <recommendedName>
        <fullName evidence="5">Alpha/beta hydrolase</fullName>
    </recommendedName>
</protein>
<sequence>MKNYIVFFFLLGFLTSGGVFSQDVNVKIGVRDSIHSKMVNENRQLIVSLPKDYESSNKTYPVLYLLDGSETNLIDARLVTYNLRMEMIIVAIANTDRDRDMMPLSRPSYVVENPQAENFISFLEMELVPYIDNNYRTNGQKTIRGRSLSGLFVMYAFLAKPTLFDNYIGNCAGWFADMDAYFNTLADKAFKNKSDYQGKKLFVANSLSDPLDPNGEIHQSVVDFSERVTSELNGRVEFKYMTYEDAGHVPYSSFYDGMKYIMKTE</sequence>
<proteinExistence type="inferred from homology"/>
<keyword evidence="2" id="KW-0378">Hydrolase</keyword>
<dbReference type="GO" id="GO:0016788">
    <property type="term" value="F:hydrolase activity, acting on ester bonds"/>
    <property type="evidence" value="ECO:0007669"/>
    <property type="project" value="TreeGrafter"/>
</dbReference>
<keyword evidence="4" id="KW-1185">Reference proteome</keyword>
<dbReference type="AlphaFoldDB" id="A0A9X1K051"/>
<comment type="caution">
    <text evidence="3">The sequence shown here is derived from an EMBL/GenBank/DDBJ whole genome shotgun (WGS) entry which is preliminary data.</text>
</comment>
<evidence type="ECO:0000256" key="1">
    <source>
        <dbReference type="ARBA" id="ARBA00005622"/>
    </source>
</evidence>
<dbReference type="InterPro" id="IPR000801">
    <property type="entry name" value="Esterase-like"/>
</dbReference>
<dbReference type="EMBL" id="JAHWDP010000003">
    <property type="protein sequence ID" value="MBW2938056.1"/>
    <property type="molecule type" value="Genomic_DNA"/>
</dbReference>
<organism evidence="3 4">
    <name type="scientific">Halomarinibacterium sedimenti</name>
    <dbReference type="NCBI Taxonomy" id="2857106"/>
    <lineage>
        <taxon>Bacteria</taxon>
        <taxon>Pseudomonadati</taxon>
        <taxon>Bacteroidota</taxon>
        <taxon>Flavobacteriia</taxon>
        <taxon>Flavobacteriales</taxon>
        <taxon>Flavobacteriaceae</taxon>
        <taxon>Halomarinibacterium</taxon>
    </lineage>
</organism>
<evidence type="ECO:0000256" key="2">
    <source>
        <dbReference type="ARBA" id="ARBA00022801"/>
    </source>
</evidence>
<dbReference type="PANTHER" id="PTHR40841">
    <property type="entry name" value="SIDEROPHORE TRIACETYLFUSARININE C ESTERASE"/>
    <property type="match status" value="1"/>
</dbReference>
<evidence type="ECO:0000313" key="3">
    <source>
        <dbReference type="EMBL" id="MBW2938056.1"/>
    </source>
</evidence>
<reference evidence="3" key="1">
    <citation type="submission" date="2021-07" db="EMBL/GenBank/DDBJ databases">
        <title>Aureisphaera sp. CAU 1614 isolated from sea sediment.</title>
        <authorList>
            <person name="Kim W."/>
        </authorList>
    </citation>
    <scope>NUCLEOTIDE SEQUENCE</scope>
    <source>
        <strain evidence="3">CAU 1614</strain>
    </source>
</reference>
<dbReference type="Proteomes" id="UP001138686">
    <property type="component" value="Unassembled WGS sequence"/>
</dbReference>
<evidence type="ECO:0008006" key="5">
    <source>
        <dbReference type="Google" id="ProtNLM"/>
    </source>
</evidence>
<evidence type="ECO:0000313" key="4">
    <source>
        <dbReference type="Proteomes" id="UP001138686"/>
    </source>
</evidence>
<dbReference type="RefSeq" id="WP_219052495.1">
    <property type="nucleotide sequence ID" value="NZ_JAHWDP010000003.1"/>
</dbReference>
<dbReference type="Pfam" id="PF00756">
    <property type="entry name" value="Esterase"/>
    <property type="match status" value="1"/>
</dbReference>